<sequence>MKETEFSLLINEKRFTENEWIKMVSSGLPMLATLYAFSTGMSYSSISLHINFISVENLANHNSKQ</sequence>
<protein>
    <submittedName>
        <fullName evidence="1">Uncharacterized protein</fullName>
    </submittedName>
</protein>
<dbReference type="Proteomes" id="UP000054843">
    <property type="component" value="Unassembled WGS sequence"/>
</dbReference>
<organism evidence="1 2">
    <name type="scientific">Trichinella papuae</name>
    <dbReference type="NCBI Taxonomy" id="268474"/>
    <lineage>
        <taxon>Eukaryota</taxon>
        <taxon>Metazoa</taxon>
        <taxon>Ecdysozoa</taxon>
        <taxon>Nematoda</taxon>
        <taxon>Enoplea</taxon>
        <taxon>Dorylaimia</taxon>
        <taxon>Trichinellida</taxon>
        <taxon>Trichinellidae</taxon>
        <taxon>Trichinella</taxon>
    </lineage>
</organism>
<evidence type="ECO:0000313" key="2">
    <source>
        <dbReference type="Proteomes" id="UP000054843"/>
    </source>
</evidence>
<comment type="caution">
    <text evidence="1">The sequence shown here is derived from an EMBL/GenBank/DDBJ whole genome shotgun (WGS) entry which is preliminary data.</text>
</comment>
<name>A0A0V1MA59_9BILA</name>
<gene>
    <name evidence="1" type="ORF">T10_9100</name>
</gene>
<reference evidence="1 2" key="1">
    <citation type="submission" date="2015-01" db="EMBL/GenBank/DDBJ databases">
        <title>Evolution of Trichinella species and genotypes.</title>
        <authorList>
            <person name="Korhonen P.K."/>
            <person name="Edoardo P."/>
            <person name="Giuseppe L.R."/>
            <person name="Gasser R.B."/>
        </authorList>
    </citation>
    <scope>NUCLEOTIDE SEQUENCE [LARGE SCALE GENOMIC DNA]</scope>
    <source>
        <strain evidence="1">ISS1980</strain>
    </source>
</reference>
<keyword evidence="2" id="KW-1185">Reference proteome</keyword>
<proteinExistence type="predicted"/>
<dbReference type="EMBL" id="JYDO01000161">
    <property type="protein sequence ID" value="KRZ68583.1"/>
    <property type="molecule type" value="Genomic_DNA"/>
</dbReference>
<evidence type="ECO:0000313" key="1">
    <source>
        <dbReference type="EMBL" id="KRZ68583.1"/>
    </source>
</evidence>
<accession>A0A0V1MA59</accession>
<dbReference type="AlphaFoldDB" id="A0A0V1MA59"/>